<dbReference type="SUPFAM" id="SSF53795">
    <property type="entry name" value="PEP carboxykinase-like"/>
    <property type="match status" value="1"/>
</dbReference>
<evidence type="ECO:0008006" key="3">
    <source>
        <dbReference type="Google" id="ProtNLM"/>
    </source>
</evidence>
<dbReference type="InterPro" id="IPR027417">
    <property type="entry name" value="P-loop_NTPase"/>
</dbReference>
<dbReference type="AlphaFoldDB" id="A0A371RJA0"/>
<evidence type="ECO:0000313" key="1">
    <source>
        <dbReference type="EMBL" id="RFB05514.1"/>
    </source>
</evidence>
<dbReference type="InParanoid" id="A0A371RJA0"/>
<proteinExistence type="predicted"/>
<accession>A0A371RJA0</accession>
<dbReference type="Proteomes" id="UP000264589">
    <property type="component" value="Unassembled WGS sequence"/>
</dbReference>
<organism evidence="1 2">
    <name type="scientific">Parvularcula marina</name>
    <dbReference type="NCBI Taxonomy" id="2292771"/>
    <lineage>
        <taxon>Bacteria</taxon>
        <taxon>Pseudomonadati</taxon>
        <taxon>Pseudomonadota</taxon>
        <taxon>Alphaproteobacteria</taxon>
        <taxon>Parvularculales</taxon>
        <taxon>Parvularculaceae</taxon>
        <taxon>Parvularcula</taxon>
    </lineage>
</organism>
<dbReference type="OrthoDB" id="8326226at2"/>
<dbReference type="RefSeq" id="WP_116392147.1">
    <property type="nucleotide sequence ID" value="NZ_QUQO01000001.1"/>
</dbReference>
<protein>
    <recommendedName>
        <fullName evidence="3">Serine kinase</fullName>
    </recommendedName>
</protein>
<keyword evidence="2" id="KW-1185">Reference proteome</keyword>
<reference evidence="1 2" key="1">
    <citation type="submission" date="2018-08" db="EMBL/GenBank/DDBJ databases">
        <title>Parvularcula sp. SM1705, isolated from surface water of the South Sea China.</title>
        <authorList>
            <person name="Sun L."/>
        </authorList>
    </citation>
    <scope>NUCLEOTIDE SEQUENCE [LARGE SCALE GENOMIC DNA]</scope>
    <source>
        <strain evidence="1 2">SM1705</strain>
    </source>
</reference>
<sequence>MTAPLLLPATTLALAVDADGPLCGIALLGPPGAGKSQTAMSLMTQCAHRRSRLISDDMSWLGVKDDRLVASAPAGMAGRIELRGTGISVVPAIERYPLSFAFRMGLTTERQPADPAPWAPLGEHGPTLPEFHWTHGRAGLIVFVRSILSGHSRRAGFDYMPAAADEG</sequence>
<dbReference type="Gene3D" id="3.40.50.300">
    <property type="entry name" value="P-loop containing nucleotide triphosphate hydrolases"/>
    <property type="match status" value="1"/>
</dbReference>
<dbReference type="EMBL" id="QUQO01000001">
    <property type="protein sequence ID" value="RFB05514.1"/>
    <property type="molecule type" value="Genomic_DNA"/>
</dbReference>
<name>A0A371RJA0_9PROT</name>
<gene>
    <name evidence="1" type="ORF">DX908_09715</name>
</gene>
<evidence type="ECO:0000313" key="2">
    <source>
        <dbReference type="Proteomes" id="UP000264589"/>
    </source>
</evidence>
<comment type="caution">
    <text evidence="1">The sequence shown here is derived from an EMBL/GenBank/DDBJ whole genome shotgun (WGS) entry which is preliminary data.</text>
</comment>